<evidence type="ECO:0000313" key="2">
    <source>
        <dbReference type="EMBL" id="MDI5951148.1"/>
    </source>
</evidence>
<sequence>MELVKIEDLLEKYFQGETSIAEENELRNYFSSSNVAQHLEQYKPIFGYFSLAKGHQFTPEIPLQSKKRNVAWISIAASVVVLLGIGTYAYYSADVVTKSKDLGTYDDPEEAFRATQKALSLLSDNVNVGIESVQYIQEYQTTKDKIFINTKKQSGGS</sequence>
<keyword evidence="3" id="KW-1185">Reference proteome</keyword>
<dbReference type="Proteomes" id="UP001228643">
    <property type="component" value="Unassembled WGS sequence"/>
</dbReference>
<keyword evidence="1" id="KW-0472">Membrane</keyword>
<name>A0AAW6TUN1_9FLAO</name>
<evidence type="ECO:0008006" key="4">
    <source>
        <dbReference type="Google" id="ProtNLM"/>
    </source>
</evidence>
<gene>
    <name evidence="2" type="ORF">QLS97_15965</name>
</gene>
<proteinExistence type="predicted"/>
<keyword evidence="1" id="KW-1133">Transmembrane helix</keyword>
<comment type="caution">
    <text evidence="2">The sequence shown here is derived from an EMBL/GenBank/DDBJ whole genome shotgun (WGS) entry which is preliminary data.</text>
</comment>
<reference evidence="2 3" key="1">
    <citation type="submission" date="2023-04" db="EMBL/GenBank/DDBJ databases">
        <title>Two novel species of Flavobacterium.</title>
        <authorList>
            <person name="Liu Q."/>
            <person name="Xin Y.-H."/>
        </authorList>
    </citation>
    <scope>NUCLEOTIDE SEQUENCE [LARGE SCALE GENOMIC DNA]</scope>
    <source>
        <strain evidence="2 3">LB2P87</strain>
    </source>
</reference>
<organism evidence="2 3">
    <name type="scientific">Flavobacterium yafengii</name>
    <dbReference type="NCBI Taxonomy" id="3041253"/>
    <lineage>
        <taxon>Bacteria</taxon>
        <taxon>Pseudomonadati</taxon>
        <taxon>Bacteroidota</taxon>
        <taxon>Flavobacteriia</taxon>
        <taxon>Flavobacteriales</taxon>
        <taxon>Flavobacteriaceae</taxon>
        <taxon>Flavobacterium</taxon>
    </lineage>
</organism>
<evidence type="ECO:0000256" key="1">
    <source>
        <dbReference type="SAM" id="Phobius"/>
    </source>
</evidence>
<dbReference type="EMBL" id="JASCRY010000006">
    <property type="protein sequence ID" value="MDI5951148.1"/>
    <property type="molecule type" value="Genomic_DNA"/>
</dbReference>
<feature type="transmembrane region" description="Helical" evidence="1">
    <location>
        <begin position="70"/>
        <end position="91"/>
    </location>
</feature>
<accession>A0AAW6TUN1</accession>
<keyword evidence="1" id="KW-0812">Transmembrane</keyword>
<dbReference type="RefSeq" id="WP_282718051.1">
    <property type="nucleotide sequence ID" value="NZ_JASCRT010000005.1"/>
</dbReference>
<evidence type="ECO:0000313" key="3">
    <source>
        <dbReference type="Proteomes" id="UP001228643"/>
    </source>
</evidence>
<dbReference type="AlphaFoldDB" id="A0AAW6TUN1"/>
<protein>
    <recommendedName>
        <fullName evidence="4">Anti sigma-E protein RseA N-terminal domain-containing protein</fullName>
    </recommendedName>
</protein>